<dbReference type="EMBL" id="DF237545">
    <property type="protein sequence ID" value="GAQ90078.1"/>
    <property type="molecule type" value="Genomic_DNA"/>
</dbReference>
<feature type="signal peptide" evidence="1">
    <location>
        <begin position="1"/>
        <end position="37"/>
    </location>
</feature>
<organism evidence="2 3">
    <name type="scientific">Klebsormidium nitens</name>
    <name type="common">Green alga</name>
    <name type="synonym">Ulothrix nitens</name>
    <dbReference type="NCBI Taxonomy" id="105231"/>
    <lineage>
        <taxon>Eukaryota</taxon>
        <taxon>Viridiplantae</taxon>
        <taxon>Streptophyta</taxon>
        <taxon>Klebsormidiophyceae</taxon>
        <taxon>Klebsormidiales</taxon>
        <taxon>Klebsormidiaceae</taxon>
        <taxon>Klebsormidium</taxon>
    </lineage>
</organism>
<protein>
    <submittedName>
        <fullName evidence="2">Uncharacterized protein</fullName>
    </submittedName>
</protein>
<feature type="chain" id="PRO_5013390570" evidence="1">
    <location>
        <begin position="38"/>
        <end position="122"/>
    </location>
</feature>
<keyword evidence="1" id="KW-0732">Signal</keyword>
<accession>A0A1Y1IPM2</accession>
<evidence type="ECO:0000313" key="2">
    <source>
        <dbReference type="EMBL" id="GAQ90078.1"/>
    </source>
</evidence>
<evidence type="ECO:0000313" key="3">
    <source>
        <dbReference type="Proteomes" id="UP000054558"/>
    </source>
</evidence>
<proteinExistence type="predicted"/>
<name>A0A1Y1IPM2_KLENI</name>
<keyword evidence="3" id="KW-1185">Reference proteome</keyword>
<sequence length="122" mass="13695">MMKTPKGAPMRQTGAPKWTLLLLLLCYAVCRSGFCQAQTDLGPSQVGDRVFREGVASQSILNLTEFMSAHHIQGRELLLTVLLLSRRFQWPSMPSTGPGLLLHVLLNLQQPQPVRRLLPTRY</sequence>
<reference evidence="2 3" key="1">
    <citation type="journal article" date="2014" name="Nat. Commun.">
        <title>Klebsormidium flaccidum genome reveals primary factors for plant terrestrial adaptation.</title>
        <authorList>
            <person name="Hori K."/>
            <person name="Maruyama F."/>
            <person name="Fujisawa T."/>
            <person name="Togashi T."/>
            <person name="Yamamoto N."/>
            <person name="Seo M."/>
            <person name="Sato S."/>
            <person name="Yamada T."/>
            <person name="Mori H."/>
            <person name="Tajima N."/>
            <person name="Moriyama T."/>
            <person name="Ikeuchi M."/>
            <person name="Watanabe M."/>
            <person name="Wada H."/>
            <person name="Kobayashi K."/>
            <person name="Saito M."/>
            <person name="Masuda T."/>
            <person name="Sasaki-Sekimoto Y."/>
            <person name="Mashiguchi K."/>
            <person name="Awai K."/>
            <person name="Shimojima M."/>
            <person name="Masuda S."/>
            <person name="Iwai M."/>
            <person name="Nobusawa T."/>
            <person name="Narise T."/>
            <person name="Kondo S."/>
            <person name="Saito H."/>
            <person name="Sato R."/>
            <person name="Murakawa M."/>
            <person name="Ihara Y."/>
            <person name="Oshima-Yamada Y."/>
            <person name="Ohtaka K."/>
            <person name="Satoh M."/>
            <person name="Sonobe K."/>
            <person name="Ishii M."/>
            <person name="Ohtani R."/>
            <person name="Kanamori-Sato M."/>
            <person name="Honoki R."/>
            <person name="Miyazaki D."/>
            <person name="Mochizuki H."/>
            <person name="Umetsu J."/>
            <person name="Higashi K."/>
            <person name="Shibata D."/>
            <person name="Kamiya Y."/>
            <person name="Sato N."/>
            <person name="Nakamura Y."/>
            <person name="Tabata S."/>
            <person name="Ida S."/>
            <person name="Kurokawa K."/>
            <person name="Ohta H."/>
        </authorList>
    </citation>
    <scope>NUCLEOTIDE SEQUENCE [LARGE SCALE GENOMIC DNA]</scope>
    <source>
        <strain evidence="2 3">NIES-2285</strain>
    </source>
</reference>
<dbReference type="AlphaFoldDB" id="A0A1Y1IPM2"/>
<dbReference type="Proteomes" id="UP000054558">
    <property type="component" value="Unassembled WGS sequence"/>
</dbReference>
<evidence type="ECO:0000256" key="1">
    <source>
        <dbReference type="SAM" id="SignalP"/>
    </source>
</evidence>
<gene>
    <name evidence="2" type="ORF">KFL_005960065</name>
</gene>